<keyword evidence="2" id="KW-1185">Reference proteome</keyword>
<name>A0A975AZ19_9BACT</name>
<reference evidence="1" key="1">
    <citation type="submission" date="2019-11" db="EMBL/GenBank/DDBJ databases">
        <authorList>
            <person name="Kojima H."/>
        </authorList>
    </citation>
    <scope>NUCLEOTIDE SEQUENCE</scope>
    <source>
        <strain evidence="1">H1576</strain>
    </source>
</reference>
<proteinExistence type="predicted"/>
<dbReference type="Proteomes" id="UP000671852">
    <property type="component" value="Chromosome"/>
</dbReference>
<dbReference type="AlphaFoldDB" id="A0A975AZ19"/>
<reference evidence="1" key="2">
    <citation type="submission" date="2021-04" db="EMBL/GenBank/DDBJ databases">
        <title>Isolation and characterization of a novel species of the genus Sulfurimonas.</title>
        <authorList>
            <person name="Fukui M."/>
        </authorList>
    </citation>
    <scope>NUCLEOTIDE SEQUENCE</scope>
    <source>
        <strain evidence="1">H1576</strain>
    </source>
</reference>
<dbReference type="KEGG" id="saqt:GJV85_03530"/>
<protein>
    <submittedName>
        <fullName evidence="1">Uncharacterized protein</fullName>
    </submittedName>
</protein>
<gene>
    <name evidence="1" type="ORF">GJV85_03530</name>
</gene>
<organism evidence="1 2">
    <name type="scientific">Sulfurimonas aquatica</name>
    <dbReference type="NCBI Taxonomy" id="2672570"/>
    <lineage>
        <taxon>Bacteria</taxon>
        <taxon>Pseudomonadati</taxon>
        <taxon>Campylobacterota</taxon>
        <taxon>Epsilonproteobacteria</taxon>
        <taxon>Campylobacterales</taxon>
        <taxon>Sulfurimonadaceae</taxon>
        <taxon>Sulfurimonas</taxon>
    </lineage>
</organism>
<sequence>MSDNTKKIRDMIVEYEIDLKDVLQAARVLGMKKIATDKSTVYDAQIQKILKYIDTADSTLKLYTVDDIVTRYRIREPLVIEIAKRLEINNIYKSQSYISIKQLTSIVNYHSNEYKYNMKENDSKLNANTQKEKLSKVKSSTSLKKTSLNQKVSEFEFMIRHGYLIFFDTSSLMNPNISKILENEVIPFLKKYKKELYIVDSVHKELEKNCKSAEKSIRERAEYALNMLATLSADKLYKVAKTNSVHTHFADGELLSYFTDIRVMTNLCLVTNDNSIKKDGNLSGDILNLKNNKSVETKFDVKVFYISNHKENPQLTKFEKNKDSNFRLHEHPPEIVKLF</sequence>
<evidence type="ECO:0000313" key="1">
    <source>
        <dbReference type="EMBL" id="QSZ41221.1"/>
    </source>
</evidence>
<accession>A0A975AZ19</accession>
<dbReference type="Gene3D" id="3.40.50.1010">
    <property type="entry name" value="5'-nuclease"/>
    <property type="match status" value="1"/>
</dbReference>
<dbReference type="RefSeq" id="WP_207562500.1">
    <property type="nucleotide sequence ID" value="NZ_CP046072.1"/>
</dbReference>
<evidence type="ECO:0000313" key="2">
    <source>
        <dbReference type="Proteomes" id="UP000671852"/>
    </source>
</evidence>
<dbReference type="EMBL" id="CP046072">
    <property type="protein sequence ID" value="QSZ41221.1"/>
    <property type="molecule type" value="Genomic_DNA"/>
</dbReference>